<dbReference type="SMART" id="SM00283">
    <property type="entry name" value="MA"/>
    <property type="match status" value="1"/>
</dbReference>
<keyword evidence="3" id="KW-0145">Chemotaxis</keyword>
<keyword evidence="5 10" id="KW-1133">Transmembrane helix</keyword>
<evidence type="ECO:0000256" key="6">
    <source>
        <dbReference type="ARBA" id="ARBA00023136"/>
    </source>
</evidence>
<dbReference type="Pfam" id="PF00015">
    <property type="entry name" value="MCPsignal"/>
    <property type="match status" value="1"/>
</dbReference>
<dbReference type="PROSITE" id="PS50111">
    <property type="entry name" value="CHEMOTAXIS_TRANSDUC_2"/>
    <property type="match status" value="1"/>
</dbReference>
<keyword evidence="4 10" id="KW-0812">Transmembrane</keyword>
<dbReference type="CDD" id="cd18774">
    <property type="entry name" value="PDC2_HK_sensor"/>
    <property type="match status" value="1"/>
</dbReference>
<dbReference type="AlphaFoldDB" id="A0A6N7XWP1"/>
<evidence type="ECO:0000313" key="14">
    <source>
        <dbReference type="Proteomes" id="UP000469523"/>
    </source>
</evidence>
<accession>A0A6N7XWP1</accession>
<evidence type="ECO:0000256" key="1">
    <source>
        <dbReference type="ARBA" id="ARBA00004651"/>
    </source>
</evidence>
<comment type="caution">
    <text evidence="13">The sequence shown here is derived from an EMBL/GenBank/DDBJ whole genome shotgun (WGS) entry which is preliminary data.</text>
</comment>
<dbReference type="Gene3D" id="1.10.287.950">
    <property type="entry name" value="Methyl-accepting chemotaxis protein"/>
    <property type="match status" value="1"/>
</dbReference>
<dbReference type="CDD" id="cd12913">
    <property type="entry name" value="PDC1_MCP_like"/>
    <property type="match status" value="1"/>
</dbReference>
<reference evidence="13 14" key="1">
    <citation type="submission" date="2019-09" db="EMBL/GenBank/DDBJ databases">
        <title>In-depth cultivation of the pig gut microbiome towards novel bacterial diversity and tailored functional studies.</title>
        <authorList>
            <person name="Wylensek D."/>
            <person name="Hitch T.C.A."/>
            <person name="Clavel T."/>
        </authorList>
    </citation>
    <scope>NUCLEOTIDE SEQUENCE [LARGE SCALE GENOMIC DNA]</scope>
    <source>
        <strain evidence="13 14">WCA3-693-APC-4?</strain>
    </source>
</reference>
<dbReference type="GO" id="GO:0006935">
    <property type="term" value="P:chemotaxis"/>
    <property type="evidence" value="ECO:0007669"/>
    <property type="project" value="UniProtKB-KW"/>
</dbReference>
<dbReference type="PANTHER" id="PTHR32089">
    <property type="entry name" value="METHYL-ACCEPTING CHEMOTAXIS PROTEIN MCPB"/>
    <property type="match status" value="1"/>
</dbReference>
<dbReference type="GO" id="GO:0007165">
    <property type="term" value="P:signal transduction"/>
    <property type="evidence" value="ECO:0007669"/>
    <property type="project" value="UniProtKB-KW"/>
</dbReference>
<dbReference type="Gene3D" id="3.30.450.20">
    <property type="entry name" value="PAS domain"/>
    <property type="match status" value="2"/>
</dbReference>
<dbReference type="InterPro" id="IPR004089">
    <property type="entry name" value="MCPsignal_dom"/>
</dbReference>
<protein>
    <submittedName>
        <fullName evidence="13">Methyl-accepting chemotaxis protein</fullName>
    </submittedName>
</protein>
<evidence type="ECO:0000256" key="2">
    <source>
        <dbReference type="ARBA" id="ARBA00022475"/>
    </source>
</evidence>
<dbReference type="SUPFAM" id="SSF103190">
    <property type="entry name" value="Sensory domain-like"/>
    <property type="match status" value="1"/>
</dbReference>
<evidence type="ECO:0000313" key="13">
    <source>
        <dbReference type="EMBL" id="MSU00220.1"/>
    </source>
</evidence>
<feature type="domain" description="Methyl-accepting transducer" evidence="11">
    <location>
        <begin position="363"/>
        <end position="628"/>
    </location>
</feature>
<organism evidence="13 14">
    <name type="scientific">Tissierella pigra</name>
    <dbReference type="NCBI Taxonomy" id="2607614"/>
    <lineage>
        <taxon>Bacteria</taxon>
        <taxon>Bacillati</taxon>
        <taxon>Bacillota</taxon>
        <taxon>Tissierellia</taxon>
        <taxon>Tissierellales</taxon>
        <taxon>Tissierellaceae</taxon>
        <taxon>Tissierella</taxon>
    </lineage>
</organism>
<evidence type="ECO:0000256" key="8">
    <source>
        <dbReference type="ARBA" id="ARBA00029447"/>
    </source>
</evidence>
<dbReference type="SMART" id="SM00304">
    <property type="entry name" value="HAMP"/>
    <property type="match status" value="1"/>
</dbReference>
<dbReference type="PROSITE" id="PS50885">
    <property type="entry name" value="HAMP"/>
    <property type="match status" value="1"/>
</dbReference>
<gene>
    <name evidence="13" type="ORF">FYJ83_01900</name>
</gene>
<dbReference type="InterPro" id="IPR003660">
    <property type="entry name" value="HAMP_dom"/>
</dbReference>
<evidence type="ECO:0000259" key="11">
    <source>
        <dbReference type="PROSITE" id="PS50111"/>
    </source>
</evidence>
<dbReference type="InterPro" id="IPR029151">
    <property type="entry name" value="Sensor-like_sf"/>
</dbReference>
<dbReference type="Pfam" id="PF02743">
    <property type="entry name" value="dCache_1"/>
    <property type="match status" value="1"/>
</dbReference>
<dbReference type="CDD" id="cd06225">
    <property type="entry name" value="HAMP"/>
    <property type="match status" value="1"/>
</dbReference>
<keyword evidence="7 9" id="KW-0807">Transducer</keyword>
<dbReference type="InterPro" id="IPR033479">
    <property type="entry name" value="dCache_1"/>
</dbReference>
<keyword evidence="14" id="KW-1185">Reference proteome</keyword>
<feature type="domain" description="HAMP" evidence="12">
    <location>
        <begin position="303"/>
        <end position="358"/>
    </location>
</feature>
<dbReference type="RefSeq" id="WP_154438538.1">
    <property type="nucleotide sequence ID" value="NZ_VUNQ01000002.1"/>
</dbReference>
<sequence>MKLKAKLLIFTAFICIFSILFISIINYALAIKELEEKINENTILEAHNTAGKVNQWVIQQKESLKAVLDMIIYNNNYEKDYMEGLMTKLFNENLDNSYYISYGDNTYFQEGMNVGEGYDATTRLWYIGAMATEDFFISEPYIDAATDEMVITMSKKFKTQSGIDGVIGTDISISYLVDFIAQADYGEGSYAFLIDDKGNILTHLNDEYKPNKDGNFKNIDDLGKVTEIIRAEGLKLKDRRTQDFDGVNRLFFYAPIEESNWTVGVAVENNHVMGTINRVNTLTLVATIGVTFISLIFVLYLSNSITNPIKDSVKIAEDISNLNLSKAIDEKKLNRKDELGEIYNSFNLIIEKLKVFMGDMKESIEISNEVSEETLNKVHYLLGQAEDTSATTEELSAGMEETSATTISINESAQEIERALSDFAEKVEDGANTSNEISIKADKLSHQFITARDKTMNIYSEAKNEIDKAITSSKEVEKINILSNAILEISEQTSLLSLNAAIEAARAGESGRGFAVVANEIGKLAENSNKTVGEIQAVTEGITKSVGDLIKSISLVMGFMESDVSTDYELMVEAVSQYREDGSHLNNIIADLSATAEELSATVNEISIAIKEVSTTVEESTVATTNIADKNMNIVDAVNDISKIIERNKYISDRLEEIVSQVRL</sequence>
<evidence type="ECO:0000256" key="7">
    <source>
        <dbReference type="ARBA" id="ARBA00023224"/>
    </source>
</evidence>
<evidence type="ECO:0000256" key="5">
    <source>
        <dbReference type="ARBA" id="ARBA00022989"/>
    </source>
</evidence>
<dbReference type="Proteomes" id="UP000469523">
    <property type="component" value="Unassembled WGS sequence"/>
</dbReference>
<dbReference type="GO" id="GO:0005886">
    <property type="term" value="C:plasma membrane"/>
    <property type="evidence" value="ECO:0007669"/>
    <property type="project" value="UniProtKB-SubCell"/>
</dbReference>
<feature type="transmembrane region" description="Helical" evidence="10">
    <location>
        <begin position="282"/>
        <end position="301"/>
    </location>
</feature>
<keyword evidence="2" id="KW-1003">Cell membrane</keyword>
<name>A0A6N7XWP1_9FIRM</name>
<comment type="subcellular location">
    <subcellularLocation>
        <location evidence="1">Cell membrane</location>
        <topology evidence="1">Multi-pass membrane protein</topology>
    </subcellularLocation>
</comment>
<keyword evidence="6 10" id="KW-0472">Membrane</keyword>
<comment type="similarity">
    <text evidence="8">Belongs to the methyl-accepting chemotaxis (MCP) protein family.</text>
</comment>
<evidence type="ECO:0000256" key="10">
    <source>
        <dbReference type="SAM" id="Phobius"/>
    </source>
</evidence>
<dbReference type="EMBL" id="VUNQ01000002">
    <property type="protein sequence ID" value="MSU00220.1"/>
    <property type="molecule type" value="Genomic_DNA"/>
</dbReference>
<dbReference type="SUPFAM" id="SSF58104">
    <property type="entry name" value="Methyl-accepting chemotaxis protein (MCP) signaling domain"/>
    <property type="match status" value="1"/>
</dbReference>
<evidence type="ECO:0000256" key="4">
    <source>
        <dbReference type="ARBA" id="ARBA00022692"/>
    </source>
</evidence>
<evidence type="ECO:0000256" key="3">
    <source>
        <dbReference type="ARBA" id="ARBA00022500"/>
    </source>
</evidence>
<evidence type="ECO:0000259" key="12">
    <source>
        <dbReference type="PROSITE" id="PS50885"/>
    </source>
</evidence>
<evidence type="ECO:0000256" key="9">
    <source>
        <dbReference type="PROSITE-ProRule" id="PRU00284"/>
    </source>
</evidence>
<proteinExistence type="inferred from homology"/>
<dbReference type="PANTHER" id="PTHR32089:SF112">
    <property type="entry name" value="LYSOZYME-LIKE PROTEIN-RELATED"/>
    <property type="match status" value="1"/>
</dbReference>